<dbReference type="InterPro" id="IPR001509">
    <property type="entry name" value="Epimerase_deHydtase"/>
</dbReference>
<name>A0ABT7QJX6_9GAMM</name>
<dbReference type="PANTHER" id="PTHR12126">
    <property type="entry name" value="NADH-UBIQUINONE OXIDOREDUCTASE 39 KDA SUBUNIT-RELATED"/>
    <property type="match status" value="1"/>
</dbReference>
<dbReference type="EMBL" id="JANQAO010000001">
    <property type="protein sequence ID" value="MDM5147012.1"/>
    <property type="molecule type" value="Genomic_DNA"/>
</dbReference>
<accession>A0ABT7QJX6</accession>
<protein>
    <submittedName>
        <fullName evidence="2">NAD(P)H-binding protein</fullName>
    </submittedName>
</protein>
<sequence length="313" mass="33728">MRIVIFGGGGFIGRHLTASLATAGHELVLPVRDREKVKNDLILLPNTDVIACNPANIQSVLQPLDGADAVVNLVGILNERQRGDFERTHCEFVRILINGCIDRRIYRFVHLSALNAAAAAPSAYLRSKAKAEQIIKEASSIRHVIVRPSVVFGEGDQFINLFVRLARLTPIVVLPCATANMQPLAVTDLVQILARVLKSGEADNKTLSVGGPEILTLADIVRHTFAAADIKRSLIGLNPASSYLVAAIAEYIPKVNFLSRDNCLSAKIPSVCGSVNDAQELLGTLTTLDAGLAAMFAPHTDAAYSGLREHSRR</sequence>
<dbReference type="InterPro" id="IPR036291">
    <property type="entry name" value="NAD(P)-bd_dom_sf"/>
</dbReference>
<dbReference type="PANTHER" id="PTHR12126:SF11">
    <property type="entry name" value="NADH DEHYDROGENASE [UBIQUINONE] 1 ALPHA SUBCOMPLEX SUBUNIT 9, MITOCHONDRIAL"/>
    <property type="match status" value="1"/>
</dbReference>
<proteinExistence type="predicted"/>
<organism evidence="2 3">
    <name type="scientific">Candidatus Doriopsillibacter californiensis</name>
    <dbReference type="NCBI Taxonomy" id="2970740"/>
    <lineage>
        <taxon>Bacteria</taxon>
        <taxon>Pseudomonadati</taxon>
        <taxon>Pseudomonadota</taxon>
        <taxon>Gammaproteobacteria</taxon>
        <taxon>Candidatus Tethybacterales</taxon>
        <taxon>Candidatus Persebacteraceae</taxon>
        <taxon>Candidatus Doriopsillibacter</taxon>
    </lineage>
</organism>
<comment type="caution">
    <text evidence="2">The sequence shown here is derived from an EMBL/GenBank/DDBJ whole genome shotgun (WGS) entry which is preliminary data.</text>
</comment>
<reference evidence="2" key="2">
    <citation type="journal article" date="2023" name="Microbiome">
        <title>Synthase-selected sorting approach identifies a beta-lactone synthase in a nudibranch symbiotic bacterium.</title>
        <authorList>
            <person name="Dzunkova M."/>
            <person name="La Clair J.J."/>
            <person name="Tyml T."/>
            <person name="Doud D."/>
            <person name="Schulz F."/>
            <person name="Piquer-Esteban S."/>
            <person name="Porcel Sanchis D."/>
            <person name="Osborn A."/>
            <person name="Robinson D."/>
            <person name="Louie K.B."/>
            <person name="Bowen B.P."/>
            <person name="Bowers R.M."/>
            <person name="Lee J."/>
            <person name="Arnau V."/>
            <person name="Diaz-Villanueva W."/>
            <person name="Stepanauskas R."/>
            <person name="Gosliner T."/>
            <person name="Date S.V."/>
            <person name="Northen T.R."/>
            <person name="Cheng J.F."/>
            <person name="Burkart M.D."/>
            <person name="Woyke T."/>
        </authorList>
    </citation>
    <scope>NUCLEOTIDE SEQUENCE</scope>
    <source>
        <strain evidence="2">Df01</strain>
    </source>
</reference>
<feature type="domain" description="NAD-dependent epimerase/dehydratase" evidence="1">
    <location>
        <begin position="3"/>
        <end position="209"/>
    </location>
</feature>
<dbReference type="Gene3D" id="3.40.50.720">
    <property type="entry name" value="NAD(P)-binding Rossmann-like Domain"/>
    <property type="match status" value="1"/>
</dbReference>
<evidence type="ECO:0000313" key="3">
    <source>
        <dbReference type="Proteomes" id="UP001168167"/>
    </source>
</evidence>
<reference evidence="2" key="1">
    <citation type="submission" date="2022-08" db="EMBL/GenBank/DDBJ databases">
        <authorList>
            <person name="Dzunkova M."/>
            <person name="La Clair J."/>
            <person name="Tyml T."/>
            <person name="Doud D."/>
            <person name="Schulz F."/>
            <person name="Piquer S."/>
            <person name="Porcel Sanchis D."/>
            <person name="Osborn A."/>
            <person name="Robinson D."/>
            <person name="Louie K.B."/>
            <person name="Bowen B.P."/>
            <person name="Bowers R."/>
            <person name="Lee J."/>
            <person name="Arnau Llombart V."/>
            <person name="Diaz Villanueva W."/>
            <person name="Gosliner T."/>
            <person name="Northen T."/>
            <person name="Cheng J.-F."/>
            <person name="Burkart M.D."/>
            <person name="Woyke T."/>
        </authorList>
    </citation>
    <scope>NUCLEOTIDE SEQUENCE</scope>
    <source>
        <strain evidence="2">Df01</strain>
    </source>
</reference>
<keyword evidence="3" id="KW-1185">Reference proteome</keyword>
<dbReference type="InterPro" id="IPR051207">
    <property type="entry name" value="ComplexI_NDUFA9_subunit"/>
</dbReference>
<evidence type="ECO:0000259" key="1">
    <source>
        <dbReference type="Pfam" id="PF01370"/>
    </source>
</evidence>
<evidence type="ECO:0000313" key="2">
    <source>
        <dbReference type="EMBL" id="MDM5147012.1"/>
    </source>
</evidence>
<gene>
    <name evidence="2" type="ORF">NQX30_01245</name>
</gene>
<dbReference type="SUPFAM" id="SSF51735">
    <property type="entry name" value="NAD(P)-binding Rossmann-fold domains"/>
    <property type="match status" value="1"/>
</dbReference>
<dbReference type="Pfam" id="PF01370">
    <property type="entry name" value="Epimerase"/>
    <property type="match status" value="1"/>
</dbReference>
<dbReference type="Proteomes" id="UP001168167">
    <property type="component" value="Unassembled WGS sequence"/>
</dbReference>